<feature type="domain" description="Glycosyltransferase subfamily 4-like N-terminal" evidence="2">
    <location>
        <begin position="4"/>
        <end position="149"/>
    </location>
</feature>
<evidence type="ECO:0000313" key="4">
    <source>
        <dbReference type="Proteomes" id="UP000032740"/>
    </source>
</evidence>
<dbReference type="GO" id="GO:0016757">
    <property type="term" value="F:glycosyltransferase activity"/>
    <property type="evidence" value="ECO:0007669"/>
    <property type="project" value="InterPro"/>
</dbReference>
<dbReference type="Gene3D" id="3.40.50.2000">
    <property type="entry name" value="Glycogen Phosphorylase B"/>
    <property type="match status" value="2"/>
</dbReference>
<dbReference type="InterPro" id="IPR001296">
    <property type="entry name" value="Glyco_trans_1"/>
</dbReference>
<dbReference type="KEGG" id="apal:BN85411190"/>
<dbReference type="RefSeq" id="WP_030003582.1">
    <property type="nucleotide sequence ID" value="NC_022538.1"/>
</dbReference>
<dbReference type="Proteomes" id="UP000032740">
    <property type="component" value="Chromosome"/>
</dbReference>
<evidence type="ECO:0000313" key="3">
    <source>
        <dbReference type="EMBL" id="CCV64696.1"/>
    </source>
</evidence>
<evidence type="ECO:0000259" key="1">
    <source>
        <dbReference type="Pfam" id="PF00534"/>
    </source>
</evidence>
<dbReference type="AlphaFoldDB" id="U4KS39"/>
<name>U4KS39_ALTPJ</name>
<dbReference type="Pfam" id="PF00534">
    <property type="entry name" value="Glycos_transf_1"/>
    <property type="match status" value="1"/>
</dbReference>
<protein>
    <submittedName>
        <fullName evidence="3">O-antigen biosynthesis protein</fullName>
    </submittedName>
</protein>
<dbReference type="HOGENOM" id="CLU_009583_8_1_14"/>
<dbReference type="InterPro" id="IPR028098">
    <property type="entry name" value="Glyco_trans_4-like_N"/>
</dbReference>
<dbReference type="Pfam" id="PF13477">
    <property type="entry name" value="Glyco_trans_4_2"/>
    <property type="match status" value="1"/>
</dbReference>
<keyword evidence="4" id="KW-1185">Reference proteome</keyword>
<dbReference type="OrthoDB" id="9806653at2"/>
<sequence>MKNKVLFLYNHDVVAYNFTFEIVKAFLSNGVEVVIVSPYGKKIDHFIDAGCKYIELDIERRNTNIFKDLKLIREYKKIFKKEKPDCIFGFTIKPNIYGAIAAKKYKIPFIPRISGLGSSFQNTKKLKFKLIKNLYKFANKSYRRVYFENKDNASVFLSNVCKLKDYKVISGSGVNIDKFSYVEYPQKEKTKFLFLGRIMREKGIEEYLTSAEYLKNKYGNTVSFSIAGFYEENYRDKILEYQEKGYIKYLGVLENSIDVISESHCLILPSYHEGMSNVMLEAQAIGRPVIGTDIPGVRETFLNKISGYTCTLRDSKDLIEKIEVLINMDFNSASNMGKLGRKHVESNFDRAKIVEEYLKIYEEIKDENTIYNK</sequence>
<dbReference type="EMBL" id="FO681347">
    <property type="protein sequence ID" value="CCV64696.1"/>
    <property type="molecule type" value="Genomic_DNA"/>
</dbReference>
<accession>U4KS39</accession>
<dbReference type="SUPFAM" id="SSF53756">
    <property type="entry name" value="UDP-Glycosyltransferase/glycogen phosphorylase"/>
    <property type="match status" value="1"/>
</dbReference>
<gene>
    <name evidence="3" type="ORF">BN85411190</name>
</gene>
<proteinExistence type="predicted"/>
<dbReference type="CDD" id="cd03808">
    <property type="entry name" value="GT4_CapM-like"/>
    <property type="match status" value="1"/>
</dbReference>
<reference evidence="3 4" key="1">
    <citation type="journal article" date="2013" name="J. Mol. Microbiol. Biotechnol.">
        <title>Analysis of the Complete Genomes of Acholeplasma brassicae , A. palmae and A. laidlawii and Their Comparison to the Obligate Parasites from ' Candidatus Phytoplasma'.</title>
        <authorList>
            <person name="Kube M."/>
            <person name="Siewert C."/>
            <person name="Migdoll A.M."/>
            <person name="Duduk B."/>
            <person name="Holz S."/>
            <person name="Rabus R."/>
            <person name="Seemuller E."/>
            <person name="Mitrovic J."/>
            <person name="Muller I."/>
            <person name="Buttner C."/>
            <person name="Reinhardt R."/>
        </authorList>
    </citation>
    <scope>NUCLEOTIDE SEQUENCE [LARGE SCALE GENOMIC DNA]</scope>
    <source>
        <strain evidence="3 4">J233</strain>
    </source>
</reference>
<evidence type="ECO:0000259" key="2">
    <source>
        <dbReference type="Pfam" id="PF13477"/>
    </source>
</evidence>
<organism evidence="3 4">
    <name type="scientific">Alteracholeplasma palmae (strain ATCC 49389 / J233)</name>
    <name type="common">Acholeplasma palmae</name>
    <dbReference type="NCBI Taxonomy" id="1318466"/>
    <lineage>
        <taxon>Bacteria</taxon>
        <taxon>Bacillati</taxon>
        <taxon>Mycoplasmatota</taxon>
        <taxon>Mollicutes</taxon>
        <taxon>Acholeplasmatales</taxon>
        <taxon>Acholeplasmataceae</taxon>
        <taxon>Acholeplasma</taxon>
    </lineage>
</organism>
<feature type="domain" description="Glycosyl transferase family 1" evidence="1">
    <location>
        <begin position="186"/>
        <end position="342"/>
    </location>
</feature>
<dbReference type="PANTHER" id="PTHR12526:SF630">
    <property type="entry name" value="GLYCOSYLTRANSFERASE"/>
    <property type="match status" value="1"/>
</dbReference>
<dbReference type="PANTHER" id="PTHR12526">
    <property type="entry name" value="GLYCOSYLTRANSFERASE"/>
    <property type="match status" value="1"/>
</dbReference>
<dbReference type="STRING" id="1318466.BN85411190"/>